<dbReference type="AlphaFoldDB" id="A0A9J6D146"/>
<dbReference type="Gene3D" id="3.40.190.10">
    <property type="entry name" value="Periplasmic binding protein-like II"/>
    <property type="match status" value="1"/>
</dbReference>
<organism evidence="1 2">
    <name type="scientific">Rhipicephalus microplus</name>
    <name type="common">Cattle tick</name>
    <name type="synonym">Boophilus microplus</name>
    <dbReference type="NCBI Taxonomy" id="6941"/>
    <lineage>
        <taxon>Eukaryota</taxon>
        <taxon>Metazoa</taxon>
        <taxon>Ecdysozoa</taxon>
        <taxon>Arthropoda</taxon>
        <taxon>Chelicerata</taxon>
        <taxon>Arachnida</taxon>
        <taxon>Acari</taxon>
        <taxon>Parasitiformes</taxon>
        <taxon>Ixodida</taxon>
        <taxon>Ixodoidea</taxon>
        <taxon>Ixodidae</taxon>
        <taxon>Rhipicephalinae</taxon>
        <taxon>Rhipicephalus</taxon>
        <taxon>Boophilus</taxon>
    </lineage>
</organism>
<reference evidence="1" key="1">
    <citation type="journal article" date="2020" name="Cell">
        <title>Large-Scale Comparative Analyses of Tick Genomes Elucidate Their Genetic Diversity and Vector Capacities.</title>
        <authorList>
            <consortium name="Tick Genome and Microbiome Consortium (TIGMIC)"/>
            <person name="Jia N."/>
            <person name="Wang J."/>
            <person name="Shi W."/>
            <person name="Du L."/>
            <person name="Sun Y."/>
            <person name="Zhan W."/>
            <person name="Jiang J.F."/>
            <person name="Wang Q."/>
            <person name="Zhang B."/>
            <person name="Ji P."/>
            <person name="Bell-Sakyi L."/>
            <person name="Cui X.M."/>
            <person name="Yuan T.T."/>
            <person name="Jiang B.G."/>
            <person name="Yang W.F."/>
            <person name="Lam T.T."/>
            <person name="Chang Q.C."/>
            <person name="Ding S.J."/>
            <person name="Wang X.J."/>
            <person name="Zhu J.G."/>
            <person name="Ruan X.D."/>
            <person name="Zhao L."/>
            <person name="Wei J.T."/>
            <person name="Ye R.Z."/>
            <person name="Que T.C."/>
            <person name="Du C.H."/>
            <person name="Zhou Y.H."/>
            <person name="Cheng J.X."/>
            <person name="Dai P.F."/>
            <person name="Guo W.B."/>
            <person name="Han X.H."/>
            <person name="Huang E.J."/>
            <person name="Li L.F."/>
            <person name="Wei W."/>
            <person name="Gao Y.C."/>
            <person name="Liu J.Z."/>
            <person name="Shao H.Z."/>
            <person name="Wang X."/>
            <person name="Wang C.C."/>
            <person name="Yang T.C."/>
            <person name="Huo Q.B."/>
            <person name="Li W."/>
            <person name="Chen H.Y."/>
            <person name="Chen S.E."/>
            <person name="Zhou L.G."/>
            <person name="Ni X.B."/>
            <person name="Tian J.H."/>
            <person name="Sheng Y."/>
            <person name="Liu T."/>
            <person name="Pan Y.S."/>
            <person name="Xia L.Y."/>
            <person name="Li J."/>
            <person name="Zhao F."/>
            <person name="Cao W.C."/>
        </authorList>
    </citation>
    <scope>NUCLEOTIDE SEQUENCE</scope>
    <source>
        <strain evidence="1">Rmic-2018</strain>
    </source>
</reference>
<comment type="caution">
    <text evidence="1">The sequence shown here is derived from an EMBL/GenBank/DDBJ whole genome shotgun (WGS) entry which is preliminary data.</text>
</comment>
<reference evidence="1" key="2">
    <citation type="submission" date="2021-09" db="EMBL/GenBank/DDBJ databases">
        <authorList>
            <person name="Jia N."/>
            <person name="Wang J."/>
            <person name="Shi W."/>
            <person name="Du L."/>
            <person name="Sun Y."/>
            <person name="Zhan W."/>
            <person name="Jiang J."/>
            <person name="Wang Q."/>
            <person name="Zhang B."/>
            <person name="Ji P."/>
            <person name="Sakyi L.B."/>
            <person name="Cui X."/>
            <person name="Yuan T."/>
            <person name="Jiang B."/>
            <person name="Yang W."/>
            <person name="Lam T.T.-Y."/>
            <person name="Chang Q."/>
            <person name="Ding S."/>
            <person name="Wang X."/>
            <person name="Zhu J."/>
            <person name="Ruan X."/>
            <person name="Zhao L."/>
            <person name="Wei J."/>
            <person name="Que T."/>
            <person name="Du C."/>
            <person name="Cheng J."/>
            <person name="Dai P."/>
            <person name="Han X."/>
            <person name="Huang E."/>
            <person name="Gao Y."/>
            <person name="Liu J."/>
            <person name="Shao H."/>
            <person name="Ye R."/>
            <person name="Li L."/>
            <person name="Wei W."/>
            <person name="Wang X."/>
            <person name="Wang C."/>
            <person name="Huo Q."/>
            <person name="Li W."/>
            <person name="Guo W."/>
            <person name="Chen H."/>
            <person name="Chen S."/>
            <person name="Zhou L."/>
            <person name="Zhou L."/>
            <person name="Ni X."/>
            <person name="Tian J."/>
            <person name="Zhou Y."/>
            <person name="Sheng Y."/>
            <person name="Liu T."/>
            <person name="Pan Y."/>
            <person name="Xia L."/>
            <person name="Li J."/>
            <person name="Zhao F."/>
            <person name="Cao W."/>
        </authorList>
    </citation>
    <scope>NUCLEOTIDE SEQUENCE</scope>
    <source>
        <strain evidence="1">Rmic-2018</strain>
        <tissue evidence="1">Larvae</tissue>
    </source>
</reference>
<proteinExistence type="predicted"/>
<evidence type="ECO:0000313" key="2">
    <source>
        <dbReference type="Proteomes" id="UP000821866"/>
    </source>
</evidence>
<gene>
    <name evidence="1" type="ORF">HPB51_027184</name>
</gene>
<dbReference type="EMBL" id="JABSTU010003834">
    <property type="protein sequence ID" value="KAH7964576.1"/>
    <property type="molecule type" value="Genomic_DNA"/>
</dbReference>
<accession>A0A9J6D146</accession>
<sequence length="76" mass="8665">MESKLEPYERMWTVMSNNREDSLASSTGEGVERVRRGDYAFLMEAATIEYSQTEIASWLRLGASSTPRDMDSHCPE</sequence>
<name>A0A9J6D146_RHIMP</name>
<protein>
    <submittedName>
        <fullName evidence="1">Uncharacterized protein</fullName>
    </submittedName>
</protein>
<evidence type="ECO:0000313" key="1">
    <source>
        <dbReference type="EMBL" id="KAH7964576.1"/>
    </source>
</evidence>
<dbReference type="Proteomes" id="UP000821866">
    <property type="component" value="Unassembled WGS sequence"/>
</dbReference>
<keyword evidence="2" id="KW-1185">Reference proteome</keyword>